<keyword evidence="13" id="KW-1003">Cell membrane</keyword>
<dbReference type="PANTHER" id="PTHR33445">
    <property type="entry name" value="ATP SYNTHASE SUBUNIT B', CHLOROPLASTIC"/>
    <property type="match status" value="1"/>
</dbReference>
<evidence type="ECO:0000256" key="10">
    <source>
        <dbReference type="ARBA" id="ARBA00025198"/>
    </source>
</evidence>
<feature type="transmembrane region" description="Helical" evidence="13">
    <location>
        <begin position="6"/>
        <end position="22"/>
    </location>
</feature>
<dbReference type="InterPro" id="IPR000711">
    <property type="entry name" value="ATPase_OSCP/dsu"/>
</dbReference>
<comment type="similarity">
    <text evidence="1 13">Belongs to the ATPase B chain family.</text>
</comment>
<keyword evidence="8 13" id="KW-0472">Membrane</keyword>
<evidence type="ECO:0000256" key="6">
    <source>
        <dbReference type="ARBA" id="ARBA00022989"/>
    </source>
</evidence>
<keyword evidence="2 13" id="KW-0813">Transport</keyword>
<evidence type="ECO:0000256" key="4">
    <source>
        <dbReference type="ARBA" id="ARBA00022692"/>
    </source>
</evidence>
<keyword evidence="6 13" id="KW-1133">Transmembrane helix</keyword>
<dbReference type="Pfam" id="PF00213">
    <property type="entry name" value="OSCP"/>
    <property type="match status" value="1"/>
</dbReference>
<evidence type="ECO:0000256" key="1">
    <source>
        <dbReference type="ARBA" id="ARBA00005513"/>
    </source>
</evidence>
<keyword evidence="7 13" id="KW-0406">Ion transport</keyword>
<comment type="function">
    <text evidence="10 13">F(1)F(0) ATP synthase produces ATP from ADP in the presence of a proton or sodium gradient. F-type ATPases consist of two structural domains, F(1) containing the extramembraneous catalytic core and F(0) containing the membrane proton channel, linked together by a central stalk and a peripheral stalk. During catalysis, ATP synthesis in the catalytic domain of F(1) is coupled via a rotary mechanism of the central stalk subunits to proton translocation.</text>
</comment>
<evidence type="ECO:0000256" key="5">
    <source>
        <dbReference type="ARBA" id="ARBA00022781"/>
    </source>
</evidence>
<dbReference type="NCBIfam" id="TIGR03321">
    <property type="entry name" value="alt_F1F0_F0_B"/>
    <property type="match status" value="1"/>
</dbReference>
<evidence type="ECO:0000256" key="9">
    <source>
        <dbReference type="ARBA" id="ARBA00023310"/>
    </source>
</evidence>
<organism evidence="14 15">
    <name type="scientific">Pseudomonas violetae</name>
    <dbReference type="NCBI Taxonomy" id="2915813"/>
    <lineage>
        <taxon>Bacteria</taxon>
        <taxon>Pseudomonadati</taxon>
        <taxon>Pseudomonadota</taxon>
        <taxon>Gammaproteobacteria</taxon>
        <taxon>Pseudomonadales</taxon>
        <taxon>Pseudomonadaceae</taxon>
        <taxon>Pseudomonas</taxon>
    </lineage>
</organism>
<gene>
    <name evidence="13" type="primary">atpF</name>
    <name evidence="14" type="ORF">L9059_02810</name>
</gene>
<keyword evidence="15" id="KW-1185">Reference proteome</keyword>
<accession>A0ABT0ETR7</accession>
<keyword evidence="3 13" id="KW-0138">CF(0)</keyword>
<comment type="subcellular location">
    <subcellularLocation>
        <location evidence="13">Cell membrane</location>
        <topology evidence="13">Single-pass membrane protein</topology>
    </subcellularLocation>
    <subcellularLocation>
        <location evidence="12">Endomembrane system</location>
        <topology evidence="12">Single-pass membrane protein</topology>
    </subcellularLocation>
</comment>
<evidence type="ECO:0000313" key="15">
    <source>
        <dbReference type="Proteomes" id="UP001299876"/>
    </source>
</evidence>
<sequence length="257" mass="28483">MLIDWFTVGAQLLNFLILVWLMKRFLYQPVLDAIASREAKIAAELKDAADTKAKAHQQQDEFERKNQAFDEQRDALLSKATEEANAQRLRLLAEARQAAEAASVARAKALVTEKQRLHAEIVRRTQRQVYDISRRVLGDLASVSLEQRACEVFIQRLQALEGTTLDALTAALKSTTEGESALVRSAFRLPDAQRASIQAALNELLGQPLTLTFESDPELVTGIELSAKGVKLAWSIAEYLDALAASLKKPLLTTERA</sequence>
<evidence type="ECO:0000256" key="12">
    <source>
        <dbReference type="ARBA" id="ARBA00037847"/>
    </source>
</evidence>
<dbReference type="Pfam" id="PF00430">
    <property type="entry name" value="ATP-synt_B"/>
    <property type="match status" value="1"/>
</dbReference>
<dbReference type="RefSeq" id="WP_247287180.1">
    <property type="nucleotide sequence ID" value="NZ_JAKNRW010000002.1"/>
</dbReference>
<dbReference type="HAMAP" id="MF_01398">
    <property type="entry name" value="ATP_synth_b_bprime"/>
    <property type="match status" value="1"/>
</dbReference>
<keyword evidence="9 13" id="KW-0066">ATP synthesis</keyword>
<evidence type="ECO:0000256" key="3">
    <source>
        <dbReference type="ARBA" id="ARBA00022547"/>
    </source>
</evidence>
<protein>
    <recommendedName>
        <fullName evidence="13">ATP synthase subunit b</fullName>
    </recommendedName>
    <alternativeName>
        <fullName evidence="13">ATP synthase F(0) sector subunit b</fullName>
    </alternativeName>
    <alternativeName>
        <fullName evidence="13">ATPase subunit I</fullName>
    </alternativeName>
    <alternativeName>
        <fullName evidence="13">F-type ATPase subunit b</fullName>
        <shortName evidence="13">F-ATPase subunit b</shortName>
    </alternativeName>
</protein>
<dbReference type="CDD" id="cd06503">
    <property type="entry name" value="ATP-synt_Fo_b"/>
    <property type="match status" value="1"/>
</dbReference>
<evidence type="ECO:0000313" key="14">
    <source>
        <dbReference type="EMBL" id="MCK1789125.1"/>
    </source>
</evidence>
<comment type="caution">
    <text evidence="14">The sequence shown here is derived from an EMBL/GenBank/DDBJ whole genome shotgun (WGS) entry which is preliminary data.</text>
</comment>
<name>A0ABT0ETR7_9PSED</name>
<reference evidence="14 15" key="1">
    <citation type="submission" date="2022-02" db="EMBL/GenBank/DDBJ databases">
        <title>Comparative genomics of the first Antarctic Pseudomonas spp. capable of biotransforming 2,4,6-Trinitrotoluene.</title>
        <authorList>
            <person name="Cabrera M.A."/>
            <person name="Marquez S.L."/>
            <person name="Perez-Donoso J.M."/>
        </authorList>
    </citation>
    <scope>NUCLEOTIDE SEQUENCE [LARGE SCALE GENOMIC DNA]</scope>
    <source>
        <strain evidence="14 15">TNT19</strain>
    </source>
</reference>
<dbReference type="InterPro" id="IPR017707">
    <property type="entry name" value="Alt_ATP_synth_F0_bsu"/>
</dbReference>
<proteinExistence type="inferred from homology"/>
<dbReference type="EMBL" id="JAKNRW010000002">
    <property type="protein sequence ID" value="MCK1789125.1"/>
    <property type="molecule type" value="Genomic_DNA"/>
</dbReference>
<comment type="subunit">
    <text evidence="13">F-type ATPases have 2 components, F(1) - the catalytic core - and F(0) - the membrane proton channel. F(1) has five subunits: alpha(3), beta(3), gamma(1), delta(1), epsilon(1). F(0) has three main subunits: a(1), b(2) and c(10-14). The alpha and beta chains form an alternating ring which encloses part of the gamma chain. F(1) is attached to F(0) by a central stalk formed by the gamma and epsilon chains, while a peripheral stalk is formed by the delta and b chains.</text>
</comment>
<evidence type="ECO:0000256" key="2">
    <source>
        <dbReference type="ARBA" id="ARBA00022448"/>
    </source>
</evidence>
<keyword evidence="5 13" id="KW-0375">Hydrogen ion transport</keyword>
<dbReference type="InterPro" id="IPR002146">
    <property type="entry name" value="ATP_synth_b/b'su_bac/chlpt"/>
</dbReference>
<dbReference type="PANTHER" id="PTHR33445:SF2">
    <property type="entry name" value="ATP SYNTHASE SUBUNIT B', CHLOROPLASTIC"/>
    <property type="match status" value="1"/>
</dbReference>
<evidence type="ECO:0000256" key="8">
    <source>
        <dbReference type="ARBA" id="ARBA00023136"/>
    </source>
</evidence>
<evidence type="ECO:0000256" key="13">
    <source>
        <dbReference type="HAMAP-Rule" id="MF_01398"/>
    </source>
</evidence>
<evidence type="ECO:0000256" key="11">
    <source>
        <dbReference type="ARBA" id="ARBA00025614"/>
    </source>
</evidence>
<comment type="function">
    <text evidence="11">Component of the F(0) channel, it forms part of the peripheral stalk, linking F(1) to F(0). The b'-subunit is a diverged and duplicated form of b found in plants and photosynthetic bacteria.</text>
</comment>
<dbReference type="Proteomes" id="UP001299876">
    <property type="component" value="Unassembled WGS sequence"/>
</dbReference>
<evidence type="ECO:0000256" key="7">
    <source>
        <dbReference type="ARBA" id="ARBA00023065"/>
    </source>
</evidence>
<keyword evidence="4 13" id="KW-0812">Transmembrane</keyword>
<dbReference type="InterPro" id="IPR050059">
    <property type="entry name" value="ATP_synthase_B_chain"/>
</dbReference>